<dbReference type="GO" id="GO:0016020">
    <property type="term" value="C:membrane"/>
    <property type="evidence" value="ECO:0007669"/>
    <property type="project" value="UniProtKB-SubCell"/>
</dbReference>
<proteinExistence type="predicted"/>
<evidence type="ECO:0000313" key="8">
    <source>
        <dbReference type="Proteomes" id="UP000683360"/>
    </source>
</evidence>
<evidence type="ECO:0000259" key="6">
    <source>
        <dbReference type="Pfam" id="PF07502"/>
    </source>
</evidence>
<comment type="subcellular location">
    <subcellularLocation>
        <location evidence="1">Membrane</location>
    </subcellularLocation>
</comment>
<sequence>MLSQIKSEHFVNPIVQEPVETRTRRTMFILLLYSVVNFHLIQSITHCGPETHFDAPLVDKMFSFTNPSAEELSYLNENSRESCLEQCCNTDKCNIASFNQSLAAVTGDNCFLYKCLPLENCQFQDSGSIISYVLKRDEDDTTTIQNEIDTTDPPPKDQEFIGEKVLEVINDTDVDSDLLKQEKNTKTPTFLYRHLHLYPQTRTISQRKKTSSSPSTSTNANSSHSTSTNTNSSPSTSTNTNSSPSNNKPSTTPNTSKTNSPVSLTSSASSTTQNISSTTEVKQTNGSSTVTNQMVLATNQHPTKASLKPSVVVSNEQGNNDSSSVHPPTTVNSTTNTITKTVLPNATKSTSEPIMANLTELETTLNHAMTEQHNVTSPQKITTTNTIINTLTKALNITNTVNKTTTSTTTPTTTTTTSTMTTEVTTRETTENLSTVVTTTTKDMTTSDNDTQPIVTNQSTTEATNMSESTVKPITAGMKNFSDIILSIKTLNQTVSADVNFSSEIVQDLIHVTPASATADIVISTVWNESAAAIQPNNQTLMSNTASVVIPDNEISETAFNDEITIQNNTIFFGDLNITFADTNQMKEEKEESNVLSAALIAALSFGILFFFAVLVLIGKRCFDSWQKRHYSRIDYLVNGMYN</sequence>
<feature type="transmembrane region" description="Helical" evidence="5">
    <location>
        <begin position="595"/>
        <end position="619"/>
    </location>
</feature>
<keyword evidence="3" id="KW-0325">Glycoprotein</keyword>
<keyword evidence="5" id="KW-1133">Transmembrane helix</keyword>
<reference evidence="7" key="1">
    <citation type="submission" date="2021-03" db="EMBL/GenBank/DDBJ databases">
        <authorList>
            <person name="Bekaert M."/>
        </authorList>
    </citation>
    <scope>NUCLEOTIDE SEQUENCE</scope>
</reference>
<accession>A0A8S3VB05</accession>
<dbReference type="OrthoDB" id="10071013at2759"/>
<dbReference type="EMBL" id="CAJPWZ010003259">
    <property type="protein sequence ID" value="CAG2255171.1"/>
    <property type="molecule type" value="Genomic_DNA"/>
</dbReference>
<comment type="caution">
    <text evidence="7">The sequence shown here is derived from an EMBL/GenBank/DDBJ whole genome shotgun (WGS) entry which is preliminary data.</text>
</comment>
<feature type="region of interest" description="Disordered" evidence="4">
    <location>
        <begin position="314"/>
        <end position="335"/>
    </location>
</feature>
<dbReference type="Pfam" id="PF07502">
    <property type="entry name" value="MANEC"/>
    <property type="match status" value="1"/>
</dbReference>
<feature type="domain" description="MANSC" evidence="6">
    <location>
        <begin position="72"/>
        <end position="125"/>
    </location>
</feature>
<keyword evidence="8" id="KW-1185">Reference proteome</keyword>
<feature type="region of interest" description="Disordered" evidence="4">
    <location>
        <begin position="191"/>
        <end position="288"/>
    </location>
</feature>
<gene>
    <name evidence="7" type="ORF">MEDL_66414</name>
</gene>
<name>A0A8S3VB05_MYTED</name>
<organism evidence="7 8">
    <name type="scientific">Mytilus edulis</name>
    <name type="common">Blue mussel</name>
    <dbReference type="NCBI Taxonomy" id="6550"/>
    <lineage>
        <taxon>Eukaryota</taxon>
        <taxon>Metazoa</taxon>
        <taxon>Spiralia</taxon>
        <taxon>Lophotrochozoa</taxon>
        <taxon>Mollusca</taxon>
        <taxon>Bivalvia</taxon>
        <taxon>Autobranchia</taxon>
        <taxon>Pteriomorphia</taxon>
        <taxon>Mytilida</taxon>
        <taxon>Mytiloidea</taxon>
        <taxon>Mytilidae</taxon>
        <taxon>Mytilinae</taxon>
        <taxon>Mytilus</taxon>
    </lineage>
</organism>
<dbReference type="AlphaFoldDB" id="A0A8S3VB05"/>
<feature type="compositionally biased region" description="Low complexity" evidence="4">
    <location>
        <begin position="322"/>
        <end position="335"/>
    </location>
</feature>
<feature type="region of interest" description="Disordered" evidence="4">
    <location>
        <begin position="405"/>
        <end position="433"/>
    </location>
</feature>
<evidence type="ECO:0000256" key="2">
    <source>
        <dbReference type="ARBA" id="ARBA00023136"/>
    </source>
</evidence>
<evidence type="ECO:0000256" key="4">
    <source>
        <dbReference type="SAM" id="MobiDB-lite"/>
    </source>
</evidence>
<evidence type="ECO:0000256" key="1">
    <source>
        <dbReference type="ARBA" id="ARBA00004370"/>
    </source>
</evidence>
<dbReference type="InterPro" id="IPR013980">
    <property type="entry name" value="MANSC_dom"/>
</dbReference>
<feature type="compositionally biased region" description="Low complexity" evidence="4">
    <location>
        <begin position="405"/>
        <end position="424"/>
    </location>
</feature>
<evidence type="ECO:0000256" key="3">
    <source>
        <dbReference type="ARBA" id="ARBA00023180"/>
    </source>
</evidence>
<protein>
    <recommendedName>
        <fullName evidence="6">MANSC domain-containing protein</fullName>
    </recommendedName>
</protein>
<keyword evidence="5" id="KW-0812">Transmembrane</keyword>
<evidence type="ECO:0000313" key="7">
    <source>
        <dbReference type="EMBL" id="CAG2255171.1"/>
    </source>
</evidence>
<keyword evidence="2 5" id="KW-0472">Membrane</keyword>
<feature type="compositionally biased region" description="Low complexity" evidence="4">
    <location>
        <begin position="211"/>
        <end position="279"/>
    </location>
</feature>
<dbReference type="Proteomes" id="UP000683360">
    <property type="component" value="Unassembled WGS sequence"/>
</dbReference>
<evidence type="ECO:0000256" key="5">
    <source>
        <dbReference type="SAM" id="Phobius"/>
    </source>
</evidence>